<evidence type="ECO:0000313" key="1">
    <source>
        <dbReference type="EMBL" id="SFV87788.1"/>
    </source>
</evidence>
<dbReference type="AlphaFoldDB" id="A0A1W1E1P4"/>
<proteinExistence type="predicted"/>
<protein>
    <submittedName>
        <fullName evidence="1">Uncharacterized protein</fullName>
    </submittedName>
</protein>
<organism evidence="1">
    <name type="scientific">hydrothermal vent metagenome</name>
    <dbReference type="NCBI Taxonomy" id="652676"/>
    <lineage>
        <taxon>unclassified sequences</taxon>
        <taxon>metagenomes</taxon>
        <taxon>ecological metagenomes</taxon>
    </lineage>
</organism>
<gene>
    <name evidence="1" type="ORF">MNB_SUP05-SYMBIONT-5-31</name>
</gene>
<sequence>MNNHQKSSFYPLGNFLNPALALLGLGLRKSPIWQKLNFANHSYLSAREATHCKGLN</sequence>
<dbReference type="EMBL" id="FPHZ01000083">
    <property type="protein sequence ID" value="SFV87788.1"/>
    <property type="molecule type" value="Genomic_DNA"/>
</dbReference>
<accession>A0A1W1E1P4</accession>
<name>A0A1W1E1P4_9ZZZZ</name>
<reference evidence="1" key="1">
    <citation type="submission" date="2016-10" db="EMBL/GenBank/DDBJ databases">
        <authorList>
            <person name="de Groot N.N."/>
        </authorList>
    </citation>
    <scope>NUCLEOTIDE SEQUENCE</scope>
</reference>